<dbReference type="InterPro" id="IPR019748">
    <property type="entry name" value="FERM_central"/>
</dbReference>
<feature type="domain" description="FERM" evidence="23">
    <location>
        <begin position="125"/>
        <end position="443"/>
    </location>
</feature>
<feature type="domain" description="Protein kinase" evidence="22">
    <location>
        <begin position="532"/>
        <end position="790"/>
    </location>
</feature>
<evidence type="ECO:0000256" key="7">
    <source>
        <dbReference type="ARBA" id="ARBA00022490"/>
    </source>
</evidence>
<protein>
    <recommendedName>
        <fullName evidence="5">non-specific protein-tyrosine kinase</fullName>
        <ecNumber evidence="5">2.7.10.2</ecNumber>
    </recommendedName>
</protein>
<feature type="compositionally biased region" description="Polar residues" evidence="21">
    <location>
        <begin position="906"/>
        <end position="925"/>
    </location>
</feature>
<dbReference type="GO" id="GO:0030182">
    <property type="term" value="P:neuron differentiation"/>
    <property type="evidence" value="ECO:0007669"/>
    <property type="project" value="UniProtKB-ARBA"/>
</dbReference>
<evidence type="ECO:0000313" key="24">
    <source>
        <dbReference type="EMBL" id="KZC09131.1"/>
    </source>
</evidence>
<dbReference type="SUPFAM" id="SSF54236">
    <property type="entry name" value="Ubiquitin-like"/>
    <property type="match status" value="1"/>
</dbReference>
<keyword evidence="15" id="KW-0472">Membrane</keyword>
<dbReference type="SUPFAM" id="SSF47031">
    <property type="entry name" value="Second domain of FERM"/>
    <property type="match status" value="1"/>
</dbReference>
<dbReference type="GO" id="GO:0042995">
    <property type="term" value="C:cell projection"/>
    <property type="evidence" value="ECO:0007669"/>
    <property type="project" value="UniProtKB-SubCell"/>
</dbReference>
<feature type="binding site" evidence="20">
    <location>
        <position position="564"/>
    </location>
    <ligand>
        <name>ATP</name>
        <dbReference type="ChEBI" id="CHEBI:30616"/>
    </ligand>
</feature>
<dbReference type="Gene3D" id="1.20.120.330">
    <property type="entry name" value="Nucleotidyltransferases domain 2"/>
    <property type="match status" value="1"/>
</dbReference>
<evidence type="ECO:0000313" key="25">
    <source>
        <dbReference type="Proteomes" id="UP000076502"/>
    </source>
</evidence>
<dbReference type="InterPro" id="IPR000299">
    <property type="entry name" value="FERM_domain"/>
</dbReference>
<dbReference type="SMART" id="SM00295">
    <property type="entry name" value="B41"/>
    <property type="match status" value="1"/>
</dbReference>
<feature type="region of interest" description="Disordered" evidence="21">
    <location>
        <begin position="87"/>
        <end position="122"/>
    </location>
</feature>
<dbReference type="PRINTS" id="PR00109">
    <property type="entry name" value="TYRKINASE"/>
</dbReference>
<dbReference type="Gene3D" id="1.20.80.10">
    <property type="match status" value="1"/>
</dbReference>
<name>A0A154PBB2_DUFNO</name>
<evidence type="ECO:0000256" key="16">
    <source>
        <dbReference type="ARBA" id="ARBA00023137"/>
    </source>
</evidence>
<evidence type="ECO:0000256" key="19">
    <source>
        <dbReference type="ARBA" id="ARBA00061333"/>
    </source>
</evidence>
<feature type="compositionally biased region" description="Basic and acidic residues" evidence="21">
    <location>
        <begin position="795"/>
        <end position="807"/>
    </location>
</feature>
<keyword evidence="7" id="KW-0963">Cytoplasm</keyword>
<dbReference type="InterPro" id="IPR049385">
    <property type="entry name" value="FAK1-like_FERM_C"/>
</dbReference>
<feature type="region of interest" description="Disordered" evidence="21">
    <location>
        <begin position="904"/>
        <end position="925"/>
    </location>
</feature>
<dbReference type="Gene3D" id="3.30.200.20">
    <property type="entry name" value="Phosphorylase Kinase, domain 1"/>
    <property type="match status" value="1"/>
</dbReference>
<proteinExistence type="inferred from homology"/>
<keyword evidence="10 20" id="KW-0547">Nucleotide-binding</keyword>
<feature type="region of interest" description="Disordered" evidence="21">
    <location>
        <begin position="937"/>
        <end position="959"/>
    </location>
</feature>
<evidence type="ECO:0000256" key="5">
    <source>
        <dbReference type="ARBA" id="ARBA00011903"/>
    </source>
</evidence>
<evidence type="ECO:0000256" key="3">
    <source>
        <dbReference type="ARBA" id="ARBA00004413"/>
    </source>
</evidence>
<dbReference type="Pfam" id="PF18038">
    <property type="entry name" value="FERM_N_2"/>
    <property type="match status" value="1"/>
</dbReference>
<evidence type="ECO:0000256" key="11">
    <source>
        <dbReference type="ARBA" id="ARBA00022777"/>
    </source>
</evidence>
<dbReference type="SUPFAM" id="SSF68993">
    <property type="entry name" value="FAT domain of focal adhesion kinase"/>
    <property type="match status" value="1"/>
</dbReference>
<evidence type="ECO:0000256" key="17">
    <source>
        <dbReference type="ARBA" id="ARBA00023273"/>
    </source>
</evidence>
<dbReference type="PROSITE" id="PS50011">
    <property type="entry name" value="PROTEIN_KINASE_DOM"/>
    <property type="match status" value="1"/>
</dbReference>
<dbReference type="PROSITE" id="PS00109">
    <property type="entry name" value="PROTEIN_KINASE_TYR"/>
    <property type="match status" value="1"/>
</dbReference>
<keyword evidence="25" id="KW-1185">Reference proteome</keyword>
<feature type="region of interest" description="Disordered" evidence="21">
    <location>
        <begin position="1669"/>
        <end position="1746"/>
    </location>
</feature>
<dbReference type="Proteomes" id="UP000076502">
    <property type="component" value="Unassembled WGS sequence"/>
</dbReference>
<dbReference type="PANTHER" id="PTHR46221:SF9">
    <property type="entry name" value="NON-SPECIFIC PROTEIN-TYROSINE KINASE"/>
    <property type="match status" value="1"/>
</dbReference>
<keyword evidence="8" id="KW-0597">Phosphoprotein</keyword>
<dbReference type="CDD" id="cd05056">
    <property type="entry name" value="PTKc_FAK"/>
    <property type="match status" value="1"/>
</dbReference>
<dbReference type="Pfam" id="PF21477">
    <property type="entry name" value="FERM_C_FAK1"/>
    <property type="match status" value="1"/>
</dbReference>
<feature type="compositionally biased region" description="Polar residues" evidence="21">
    <location>
        <begin position="1754"/>
        <end position="1765"/>
    </location>
</feature>
<feature type="region of interest" description="Disordered" evidence="21">
    <location>
        <begin position="1754"/>
        <end position="1773"/>
    </location>
</feature>
<gene>
    <name evidence="24" type="ORF">WN55_11595</name>
</gene>
<organism evidence="24 25">
    <name type="scientific">Dufourea novaeangliae</name>
    <name type="common">Sweat bee</name>
    <dbReference type="NCBI Taxonomy" id="178035"/>
    <lineage>
        <taxon>Eukaryota</taxon>
        <taxon>Metazoa</taxon>
        <taxon>Ecdysozoa</taxon>
        <taxon>Arthropoda</taxon>
        <taxon>Hexapoda</taxon>
        <taxon>Insecta</taxon>
        <taxon>Pterygota</taxon>
        <taxon>Neoptera</taxon>
        <taxon>Endopterygota</taxon>
        <taxon>Hymenoptera</taxon>
        <taxon>Apocrita</taxon>
        <taxon>Aculeata</taxon>
        <taxon>Apoidea</taxon>
        <taxon>Anthophila</taxon>
        <taxon>Halictidae</taxon>
        <taxon>Rophitinae</taxon>
        <taxon>Dufourea</taxon>
    </lineage>
</organism>
<keyword evidence="12 20" id="KW-0067">ATP-binding</keyword>
<dbReference type="FunFam" id="3.30.200.20:FF:000194">
    <property type="entry name" value="protein-tyrosine kinase 2-beta isoform X1"/>
    <property type="match status" value="1"/>
</dbReference>
<dbReference type="EMBL" id="KQ434864">
    <property type="protein sequence ID" value="KZC09131.1"/>
    <property type="molecule type" value="Genomic_DNA"/>
</dbReference>
<keyword evidence="11 24" id="KW-0418">Kinase</keyword>
<evidence type="ECO:0000256" key="21">
    <source>
        <dbReference type="SAM" id="MobiDB-lite"/>
    </source>
</evidence>
<accession>A0A154PBB2</accession>
<dbReference type="InterPro" id="IPR035963">
    <property type="entry name" value="FERM_2"/>
</dbReference>
<dbReference type="InterPro" id="IPR017441">
    <property type="entry name" value="Protein_kinase_ATP_BS"/>
</dbReference>
<keyword evidence="16" id="KW-0829">Tyrosine-protein kinase</keyword>
<dbReference type="Pfam" id="PF00373">
    <property type="entry name" value="FERM_M"/>
    <property type="match status" value="1"/>
</dbReference>
<feature type="region of interest" description="Disordered" evidence="21">
    <location>
        <begin position="1475"/>
        <end position="1512"/>
    </location>
</feature>
<evidence type="ECO:0000256" key="20">
    <source>
        <dbReference type="PROSITE-ProRule" id="PRU10141"/>
    </source>
</evidence>
<feature type="compositionally biased region" description="Polar residues" evidence="21">
    <location>
        <begin position="938"/>
        <end position="952"/>
    </location>
</feature>
<feature type="compositionally biased region" description="Polar residues" evidence="21">
    <location>
        <begin position="1723"/>
        <end position="1739"/>
    </location>
</feature>
<dbReference type="InterPro" id="IPR000719">
    <property type="entry name" value="Prot_kinase_dom"/>
</dbReference>
<evidence type="ECO:0000256" key="1">
    <source>
        <dbReference type="ARBA" id="ARBA00004246"/>
    </source>
</evidence>
<dbReference type="Gene3D" id="3.10.20.90">
    <property type="entry name" value="Phosphatidylinositol 3-kinase Catalytic Subunit, Chain A, domain 1"/>
    <property type="match status" value="1"/>
</dbReference>
<feature type="compositionally biased region" description="Gly residues" evidence="21">
    <location>
        <begin position="91"/>
        <end position="111"/>
    </location>
</feature>
<keyword evidence="9" id="KW-0808">Transferase</keyword>
<feature type="region of interest" description="Disordered" evidence="21">
    <location>
        <begin position="795"/>
        <end position="836"/>
    </location>
</feature>
<evidence type="ECO:0000256" key="8">
    <source>
        <dbReference type="ARBA" id="ARBA00022553"/>
    </source>
</evidence>
<dbReference type="GO" id="GO:0005925">
    <property type="term" value="C:focal adhesion"/>
    <property type="evidence" value="ECO:0007669"/>
    <property type="project" value="UniProtKB-SubCell"/>
</dbReference>
<dbReference type="GO" id="GO:0005524">
    <property type="term" value="F:ATP binding"/>
    <property type="evidence" value="ECO:0007669"/>
    <property type="project" value="UniProtKB-UniRule"/>
</dbReference>
<feature type="compositionally biased region" description="Polar residues" evidence="21">
    <location>
        <begin position="1669"/>
        <end position="1713"/>
    </location>
</feature>
<sequence length="1833" mass="202601">MLELVERKANGISWPACRGRNLEPFAKDTKAGIFFLKREKGYVREKRWRKENRGLLCSLGQLGCNDSYSPDTLGTWKFHKVSRTSHEGMSTGVGDGGGGGVGGVQGSGGGRSTPPHGSPTPMDKATLKVHLPNGGLNLVKFGDAIDVRGIISLVTSRLAVGTRHYRNLYAMRLHHPGSGESYWLHQDTTMYQVQEKYEKKHPHCEWRYELRVRYLPQNLNDLYEKDKVTFYYYYDQVRNDYLCTNHDALDQDVAVQLCCLEIRYFFKDMPQIALDKKSNLEYLEREVGLHKFLPRSVLNGMKPKALRKLIQQHFKKVAALTELECMYKFFDLLRAYYRFDQERFICALGSSWSIPVELVIGPDLGISYMAHRGGTVPTRIAEFSQIQSIQTLVSDCKEHAKACIKLRVAGAAETLSITCSSLDQAESLADLIDGYCRLVTGSSTSLWNRKVFNRLYLQAASWKNYPCPCKDCHWFKTDAHPPKYRQDGSNSPEKNVSKTGTILSEDYAEIVDEEGDYSTPATRDYEIVRNQVELGEIIGNGQFGNVHKGSYKGRDNQTVAVAVKTCKVDADLATSEKFLEEAYIMQQFEHPHIIRLIGVCSEAPIWLVMELARLGEMRAYLQSNKQRLDLATLLLYTFQLSTALSYLESKKFVHRDIAARNVLVSAHNCVKLADFGLSRWVEDQSYYTASRCKLPIKWMAPESINFRRFTTSSDVWMFGVCMWEILMLGVKPFQGVKNHDVIHKLENGERLALPNHCPPRLYSLMSQCWSYEPSKRPTFKEIRETLHEILLEEKHQQQETMKRENRRVQAMSWGADDVPPPKPSRQPQNTTDQSQLTVAVPVSTYIVAQSPEVLAQLLKDNQTRGVYTTPASPFNTLAVQFQDEDQILTTAMVSDLPFFDPVVSEPSASHDTTQSGDSTLSDITNLDSLESSDAPLMSSLSISETSQAQSPAANRKQQKVKEMQNLYAVSSKVVGSITGDLYSPVQKFTASNAVSVTTPAATCGEIYGPVANFTQSSAIVGNLSQSPSVGGNFGENPGNFGPSSLNSIVGPGGQTQSGNFNQYTSAPSASQTSFNVCQTTSGQNPVQNPAATGAYPRVSVSSSNAVIPTSNTECLYGPVLKFRAQNVQSQTVTELKPMNASIGTCVQNPRSNLAHATATPQNLQSQPMMMHPQNYQQQIYSNISQPGTQPVYLSQSQIVQNLLRHSNAVHQCVSYIPTQHTSQQQQQQSQGSGANPIYTAHATSVTVVQAQKVMQGATYAQQMQHPGTQCHVASSQTNVNQQLQFGVMQSHPAVQSQFAMPGGTVLSGGQQLVHPSTSSYVVGQQQPCSTSQCNVTNLVTSTANASYMPQSVHCQTGIVKPIAGPQLATGVAKITTFVTHKPDEQLTSSTDGTLSGSLISSAVSDSTMSSSSSMTEEAHQDQRSVQSQLFDSVTENSSGGFDDEQKLLEQRLLEQQRQSEEDSRWLAREEKRLSIATSGDESSSPPVPRSVTQSPNHEQHSANTGSLGSDKGSEKVIVVKKMEPTPTADLDRTNDKVYDCTTSVVRAVMSLSQGVQQSKAEQYLELVRKVGIELRELLSSVDALMDILPTSAHREVEMAHKVLSKDMSELVTAMKQAQKYSATTLDAEYRKGMLSAAHILAMDAKNLLDVIDSIRIRYPYVDSQINQKQNDISVPQESTPEGRIRSSQSGEQFLRRSQSTERQGTTFRQSQSGDLLHRMGQSVDRSLQGSQTDVSTGSSLERRHHIVTNSLERNSTTRKQMATNSLERKRPSLSCNVTPMNNSVNLPPMVPVSCNLVQTVGPVIHPSQTASTGISQQFAPNNNTANESATSDS</sequence>
<dbReference type="CDD" id="cd14473">
    <property type="entry name" value="FERM_B-lobe"/>
    <property type="match status" value="1"/>
</dbReference>
<dbReference type="InterPro" id="IPR008266">
    <property type="entry name" value="Tyr_kinase_AS"/>
</dbReference>
<dbReference type="InterPro" id="IPR011009">
    <property type="entry name" value="Kinase-like_dom_sf"/>
</dbReference>
<dbReference type="InterPro" id="IPR036137">
    <property type="entry name" value="Focal_adhe_kin_target_dom_sf"/>
</dbReference>
<dbReference type="InterPro" id="IPR014352">
    <property type="entry name" value="FERM/acyl-CoA-bd_prot_sf"/>
</dbReference>
<evidence type="ECO:0000256" key="13">
    <source>
        <dbReference type="ARBA" id="ARBA00022949"/>
    </source>
</evidence>
<dbReference type="EC" id="2.7.10.2" evidence="5"/>
<comment type="similarity">
    <text evidence="19">Belongs to the protein kinase superfamily. Tyr protein kinase family. Fes/fps subfamily.</text>
</comment>
<dbReference type="InterPro" id="IPR005189">
    <property type="entry name" value="Focal_adhesion_kin_target_dom"/>
</dbReference>
<feature type="region of interest" description="Disordered" evidence="21">
    <location>
        <begin position="1812"/>
        <end position="1833"/>
    </location>
</feature>
<feature type="compositionally biased region" description="Polar residues" evidence="21">
    <location>
        <begin position="825"/>
        <end position="836"/>
    </location>
</feature>
<dbReference type="OrthoDB" id="9976756at2759"/>
<dbReference type="GO" id="GO:0005737">
    <property type="term" value="C:cytoplasm"/>
    <property type="evidence" value="ECO:0007669"/>
    <property type="project" value="UniProtKB-SubCell"/>
</dbReference>
<evidence type="ECO:0000259" key="23">
    <source>
        <dbReference type="PROSITE" id="PS50057"/>
    </source>
</evidence>
<evidence type="ECO:0000256" key="15">
    <source>
        <dbReference type="ARBA" id="ARBA00023136"/>
    </source>
</evidence>
<dbReference type="Gene3D" id="1.10.510.10">
    <property type="entry name" value="Transferase(Phosphotransferase) domain 1"/>
    <property type="match status" value="1"/>
</dbReference>
<evidence type="ECO:0000259" key="22">
    <source>
        <dbReference type="PROSITE" id="PS50011"/>
    </source>
</evidence>
<dbReference type="PANTHER" id="PTHR46221">
    <property type="entry name" value="FERM AND PDZ DOMAIN-CONTAINING PROTEIN FAMILY MEMBER"/>
    <property type="match status" value="1"/>
</dbReference>
<feature type="compositionally biased region" description="Low complexity" evidence="21">
    <location>
        <begin position="1386"/>
        <end position="1415"/>
    </location>
</feature>
<evidence type="ECO:0000256" key="14">
    <source>
        <dbReference type="ARBA" id="ARBA00022999"/>
    </source>
</evidence>
<dbReference type="CDD" id="cd13190">
    <property type="entry name" value="FERM_C_FAK1"/>
    <property type="match status" value="1"/>
</dbReference>
<evidence type="ECO:0000256" key="12">
    <source>
        <dbReference type="ARBA" id="ARBA00022840"/>
    </source>
</evidence>
<evidence type="ECO:0000256" key="6">
    <source>
        <dbReference type="ARBA" id="ARBA00022475"/>
    </source>
</evidence>
<dbReference type="PROSITE" id="PS50057">
    <property type="entry name" value="FERM_3"/>
    <property type="match status" value="1"/>
</dbReference>
<evidence type="ECO:0000256" key="18">
    <source>
        <dbReference type="ARBA" id="ARBA00051245"/>
    </source>
</evidence>
<dbReference type="Gene3D" id="2.30.29.30">
    <property type="entry name" value="Pleckstrin-homology domain (PH domain)/Phosphotyrosine-binding domain (PTB)"/>
    <property type="match status" value="1"/>
</dbReference>
<comment type="subcellular location">
    <subcellularLocation>
        <location evidence="1">Cell junction</location>
        <location evidence="1">Focal adhesion</location>
    </subcellularLocation>
    <subcellularLocation>
        <location evidence="3">Cell membrane</location>
        <topology evidence="3">Peripheral membrane protein</topology>
        <orientation evidence="3">Cytoplasmic side</orientation>
    </subcellularLocation>
    <subcellularLocation>
        <location evidence="2">Cell projection</location>
    </subcellularLocation>
    <subcellularLocation>
        <location evidence="4">Cytoplasm</location>
    </subcellularLocation>
</comment>
<dbReference type="GO" id="GO:0007172">
    <property type="term" value="P:signal complex assembly"/>
    <property type="evidence" value="ECO:0007669"/>
    <property type="project" value="InterPro"/>
</dbReference>
<dbReference type="FunFam" id="1.20.80.10:FF:000004">
    <property type="entry name" value="Protein-tyrosine kinase 2-beta isoform 1"/>
    <property type="match status" value="1"/>
</dbReference>
<evidence type="ECO:0000256" key="9">
    <source>
        <dbReference type="ARBA" id="ARBA00022679"/>
    </source>
</evidence>
<comment type="catalytic activity">
    <reaction evidence="18">
        <text>L-tyrosyl-[protein] + ATP = O-phospho-L-tyrosyl-[protein] + ADP + H(+)</text>
        <dbReference type="Rhea" id="RHEA:10596"/>
        <dbReference type="Rhea" id="RHEA-COMP:10136"/>
        <dbReference type="Rhea" id="RHEA-COMP:20101"/>
        <dbReference type="ChEBI" id="CHEBI:15378"/>
        <dbReference type="ChEBI" id="CHEBI:30616"/>
        <dbReference type="ChEBI" id="CHEBI:46858"/>
        <dbReference type="ChEBI" id="CHEBI:61978"/>
        <dbReference type="ChEBI" id="CHEBI:456216"/>
        <dbReference type="EC" id="2.7.10.2"/>
    </reaction>
</comment>
<dbReference type="Pfam" id="PF07714">
    <property type="entry name" value="PK_Tyr_Ser-Thr"/>
    <property type="match status" value="1"/>
</dbReference>
<keyword evidence="14" id="KW-0727">SH2 domain</keyword>
<dbReference type="FunFam" id="1.10.510.10:FF:000039">
    <property type="entry name" value="Focal adhesion kinase, isoform D"/>
    <property type="match status" value="1"/>
</dbReference>
<dbReference type="PROSITE" id="PS00107">
    <property type="entry name" value="PROTEIN_KINASE_ATP"/>
    <property type="match status" value="1"/>
</dbReference>
<dbReference type="SUPFAM" id="SSF50729">
    <property type="entry name" value="PH domain-like"/>
    <property type="match status" value="1"/>
</dbReference>
<feature type="compositionally biased region" description="Polar residues" evidence="21">
    <location>
        <begin position="1475"/>
        <end position="1507"/>
    </location>
</feature>
<evidence type="ECO:0000256" key="10">
    <source>
        <dbReference type="ARBA" id="ARBA00022741"/>
    </source>
</evidence>
<dbReference type="InterPro" id="IPR019749">
    <property type="entry name" value="Band_41_domain"/>
</dbReference>
<dbReference type="STRING" id="178035.A0A154PBB2"/>
<dbReference type="InterPro" id="IPR041390">
    <property type="entry name" value="FADK_N"/>
</dbReference>
<keyword evidence="13" id="KW-0965">Cell junction</keyword>
<feature type="region of interest" description="Disordered" evidence="21">
    <location>
        <begin position="1384"/>
        <end position="1428"/>
    </location>
</feature>
<evidence type="ECO:0000256" key="2">
    <source>
        <dbReference type="ARBA" id="ARBA00004316"/>
    </source>
</evidence>
<dbReference type="InterPro" id="IPR011993">
    <property type="entry name" value="PH-like_dom_sf"/>
</dbReference>
<dbReference type="InterPro" id="IPR001245">
    <property type="entry name" value="Ser-Thr/Tyr_kinase_cat_dom"/>
</dbReference>
<keyword evidence="17" id="KW-0966">Cell projection</keyword>
<keyword evidence="6" id="KW-1003">Cell membrane</keyword>
<dbReference type="SMART" id="SM00219">
    <property type="entry name" value="TyrKc"/>
    <property type="match status" value="1"/>
</dbReference>
<reference evidence="24 25" key="1">
    <citation type="submission" date="2015-07" db="EMBL/GenBank/DDBJ databases">
        <title>The genome of Dufourea novaeangliae.</title>
        <authorList>
            <person name="Pan H."/>
            <person name="Kapheim K."/>
        </authorList>
    </citation>
    <scope>NUCLEOTIDE SEQUENCE [LARGE SCALE GENOMIC DNA]</scope>
    <source>
        <strain evidence="24">0120121106</strain>
        <tissue evidence="24">Whole body</tissue>
    </source>
</reference>
<dbReference type="SUPFAM" id="SSF56112">
    <property type="entry name" value="Protein kinase-like (PK-like)"/>
    <property type="match status" value="1"/>
</dbReference>
<dbReference type="InterPro" id="IPR041784">
    <property type="entry name" value="FAK1/PYK2_FERM_C"/>
</dbReference>
<dbReference type="GO" id="GO:0009887">
    <property type="term" value="P:animal organ morphogenesis"/>
    <property type="evidence" value="ECO:0007669"/>
    <property type="project" value="UniProtKB-ARBA"/>
</dbReference>
<dbReference type="GO" id="GO:0005886">
    <property type="term" value="C:plasma membrane"/>
    <property type="evidence" value="ECO:0007669"/>
    <property type="project" value="UniProtKB-SubCell"/>
</dbReference>
<evidence type="ECO:0000256" key="4">
    <source>
        <dbReference type="ARBA" id="ARBA00004496"/>
    </source>
</evidence>
<dbReference type="GO" id="GO:0004715">
    <property type="term" value="F:non-membrane spanning protein tyrosine kinase activity"/>
    <property type="evidence" value="ECO:0007669"/>
    <property type="project" value="UniProtKB-EC"/>
</dbReference>
<dbReference type="InterPro" id="IPR020635">
    <property type="entry name" value="Tyr_kinase_cat_dom"/>
</dbReference>
<dbReference type="Pfam" id="PF03623">
    <property type="entry name" value="Focal_AT"/>
    <property type="match status" value="1"/>
</dbReference>
<dbReference type="GO" id="GO:0008284">
    <property type="term" value="P:positive regulation of cell population proliferation"/>
    <property type="evidence" value="ECO:0007669"/>
    <property type="project" value="UniProtKB-ARBA"/>
</dbReference>
<dbReference type="InterPro" id="IPR029071">
    <property type="entry name" value="Ubiquitin-like_domsf"/>
</dbReference>